<dbReference type="AlphaFoldDB" id="A0AAW2J0Z4"/>
<name>A0AAW2J0Z4_SESRA</name>
<comment type="caution">
    <text evidence="2">The sequence shown here is derived from an EMBL/GenBank/DDBJ whole genome shotgun (WGS) entry which is preliminary data.</text>
</comment>
<protein>
    <submittedName>
        <fullName evidence="2">Uncharacterized protein</fullName>
    </submittedName>
</protein>
<proteinExistence type="predicted"/>
<organism evidence="2">
    <name type="scientific">Sesamum radiatum</name>
    <name type="common">Black benniseed</name>
    <dbReference type="NCBI Taxonomy" id="300843"/>
    <lineage>
        <taxon>Eukaryota</taxon>
        <taxon>Viridiplantae</taxon>
        <taxon>Streptophyta</taxon>
        <taxon>Embryophyta</taxon>
        <taxon>Tracheophyta</taxon>
        <taxon>Spermatophyta</taxon>
        <taxon>Magnoliopsida</taxon>
        <taxon>eudicotyledons</taxon>
        <taxon>Gunneridae</taxon>
        <taxon>Pentapetalae</taxon>
        <taxon>asterids</taxon>
        <taxon>lamiids</taxon>
        <taxon>Lamiales</taxon>
        <taxon>Pedaliaceae</taxon>
        <taxon>Sesamum</taxon>
    </lineage>
</organism>
<dbReference type="EMBL" id="JACGWJ010000793">
    <property type="protein sequence ID" value="KAL0288196.1"/>
    <property type="molecule type" value="Genomic_DNA"/>
</dbReference>
<reference evidence="2" key="1">
    <citation type="submission" date="2020-06" db="EMBL/GenBank/DDBJ databases">
        <authorList>
            <person name="Li T."/>
            <person name="Hu X."/>
            <person name="Zhang T."/>
            <person name="Song X."/>
            <person name="Zhang H."/>
            <person name="Dai N."/>
            <person name="Sheng W."/>
            <person name="Hou X."/>
            <person name="Wei L."/>
        </authorList>
    </citation>
    <scope>NUCLEOTIDE SEQUENCE</scope>
    <source>
        <strain evidence="2">G02</strain>
        <tissue evidence="2">Leaf</tissue>
    </source>
</reference>
<sequence length="95" mass="10787">MIWNIEVQIGQLVNIISERREGQLPSDTEKNPREQVNAISINNGQIIENEPPKEQVEEAQSQKQEEPQVETKGSSLKLNLDTVPSYPISQKNFES</sequence>
<evidence type="ECO:0000313" key="2">
    <source>
        <dbReference type="EMBL" id="KAL0288196.1"/>
    </source>
</evidence>
<reference evidence="2" key="2">
    <citation type="journal article" date="2024" name="Plant">
        <title>Genomic evolution and insights into agronomic trait innovations of Sesamum species.</title>
        <authorList>
            <person name="Miao H."/>
            <person name="Wang L."/>
            <person name="Qu L."/>
            <person name="Liu H."/>
            <person name="Sun Y."/>
            <person name="Le M."/>
            <person name="Wang Q."/>
            <person name="Wei S."/>
            <person name="Zheng Y."/>
            <person name="Lin W."/>
            <person name="Duan Y."/>
            <person name="Cao H."/>
            <person name="Xiong S."/>
            <person name="Wang X."/>
            <person name="Wei L."/>
            <person name="Li C."/>
            <person name="Ma Q."/>
            <person name="Ju M."/>
            <person name="Zhao R."/>
            <person name="Li G."/>
            <person name="Mu C."/>
            <person name="Tian Q."/>
            <person name="Mei H."/>
            <person name="Zhang T."/>
            <person name="Gao T."/>
            <person name="Zhang H."/>
        </authorList>
    </citation>
    <scope>NUCLEOTIDE SEQUENCE</scope>
    <source>
        <strain evidence="2">G02</strain>
    </source>
</reference>
<evidence type="ECO:0000256" key="1">
    <source>
        <dbReference type="SAM" id="MobiDB-lite"/>
    </source>
</evidence>
<feature type="region of interest" description="Disordered" evidence="1">
    <location>
        <begin position="41"/>
        <end position="95"/>
    </location>
</feature>
<accession>A0AAW2J0Z4</accession>
<gene>
    <name evidence="2" type="ORF">Sradi_7103000</name>
</gene>